<comment type="catalytic activity">
    <reaction evidence="1">
        <text>5-hydroxy-2-oxo-4-ureido-2,5-dihydro-1H-imidazole-5-carboxylate + H(+) = (S)-allantoin + CO2</text>
        <dbReference type="Rhea" id="RHEA:26301"/>
        <dbReference type="ChEBI" id="CHEBI:15378"/>
        <dbReference type="ChEBI" id="CHEBI:15678"/>
        <dbReference type="ChEBI" id="CHEBI:16526"/>
        <dbReference type="ChEBI" id="CHEBI:58639"/>
        <dbReference type="EC" id="4.1.1.97"/>
    </reaction>
</comment>
<evidence type="ECO:0000313" key="8">
    <source>
        <dbReference type="EMBL" id="MZR31325.1"/>
    </source>
</evidence>
<dbReference type="Proteomes" id="UP000476030">
    <property type="component" value="Unassembled WGS sequence"/>
</dbReference>
<dbReference type="InterPro" id="IPR017580">
    <property type="entry name" value="OHCU_decarboxylase-1"/>
</dbReference>
<dbReference type="EMBL" id="WTUW01000002">
    <property type="protein sequence ID" value="MZR31325.1"/>
    <property type="molecule type" value="Genomic_DNA"/>
</dbReference>
<dbReference type="GO" id="GO:0051997">
    <property type="term" value="F:2-oxo-4-hydroxy-4-carboxy-5-ureidoimidazoline decarboxylase activity"/>
    <property type="evidence" value="ECO:0007669"/>
    <property type="project" value="UniProtKB-EC"/>
</dbReference>
<keyword evidence="6 8" id="KW-0456">Lyase</keyword>
<keyword evidence="4" id="KW-0659">Purine metabolism</keyword>
<dbReference type="PANTHER" id="PTHR43466">
    <property type="entry name" value="2-OXO-4-HYDROXY-4-CARBOXY-5-UREIDOIMIDAZOLINE DECARBOXYLASE-RELATED"/>
    <property type="match status" value="1"/>
</dbReference>
<keyword evidence="9" id="KW-1185">Reference proteome</keyword>
<evidence type="ECO:0000256" key="2">
    <source>
        <dbReference type="ARBA" id="ARBA00004754"/>
    </source>
</evidence>
<evidence type="ECO:0000256" key="5">
    <source>
        <dbReference type="ARBA" id="ARBA00022793"/>
    </source>
</evidence>
<dbReference type="GO" id="GO:0000255">
    <property type="term" value="P:allantoin metabolic process"/>
    <property type="evidence" value="ECO:0007669"/>
    <property type="project" value="InterPro"/>
</dbReference>
<dbReference type="Pfam" id="PF09349">
    <property type="entry name" value="OHCU_decarbox"/>
    <property type="match status" value="1"/>
</dbReference>
<dbReference type="InterPro" id="IPR018020">
    <property type="entry name" value="OHCU_decarboxylase"/>
</dbReference>
<dbReference type="UniPathway" id="UPA00394">
    <property type="reaction ID" value="UER00652"/>
</dbReference>
<dbReference type="SUPFAM" id="SSF158694">
    <property type="entry name" value="UraD-Like"/>
    <property type="match status" value="1"/>
</dbReference>
<keyword evidence="5" id="KW-0210">Decarboxylase</keyword>
<dbReference type="InterPro" id="IPR036778">
    <property type="entry name" value="OHCU_decarboxylase_sf"/>
</dbReference>
<dbReference type="RefSeq" id="WP_161315840.1">
    <property type="nucleotide sequence ID" value="NZ_WTUW01000002.1"/>
</dbReference>
<evidence type="ECO:0000256" key="4">
    <source>
        <dbReference type="ARBA" id="ARBA00022631"/>
    </source>
</evidence>
<name>A0A6L8W8B0_9PROT</name>
<feature type="domain" description="Oxo-4-hydroxy-4-carboxy-5-ureidoimidazoline decarboxylase" evidence="7">
    <location>
        <begin position="10"/>
        <end position="168"/>
    </location>
</feature>
<evidence type="ECO:0000256" key="1">
    <source>
        <dbReference type="ARBA" id="ARBA00001163"/>
    </source>
</evidence>
<reference evidence="8 9" key="1">
    <citation type="submission" date="2019-12" db="EMBL/GenBank/DDBJ databases">
        <title>Snethiella sp. nov. sp. isolated from sea sand.</title>
        <authorList>
            <person name="Kim J."/>
            <person name="Jeong S.E."/>
            <person name="Jung H.S."/>
            <person name="Jeon C.O."/>
        </authorList>
    </citation>
    <scope>NUCLEOTIDE SEQUENCE [LARGE SCALE GENOMIC DNA]</scope>
    <source>
        <strain evidence="8 9">DP05</strain>
    </source>
</reference>
<organism evidence="8 9">
    <name type="scientific">Sneathiella litorea</name>
    <dbReference type="NCBI Taxonomy" id="2606216"/>
    <lineage>
        <taxon>Bacteria</taxon>
        <taxon>Pseudomonadati</taxon>
        <taxon>Pseudomonadota</taxon>
        <taxon>Alphaproteobacteria</taxon>
        <taxon>Sneathiellales</taxon>
        <taxon>Sneathiellaceae</taxon>
        <taxon>Sneathiella</taxon>
    </lineage>
</organism>
<dbReference type="NCBIfam" id="TIGR03164">
    <property type="entry name" value="UHCUDC"/>
    <property type="match status" value="1"/>
</dbReference>
<evidence type="ECO:0000256" key="6">
    <source>
        <dbReference type="ARBA" id="ARBA00023239"/>
    </source>
</evidence>
<proteinExistence type="predicted"/>
<sequence>MTYFRTLPSKMNSVQFLDQYADVYEHSPWVAERAWAAGISEKHNEIEVLAGLMARIVLEADETEQRKLIEAHPDLAGKAAIEGGLTAASTSEQEGAGLDNCTAEEYAAFQAYNDAYKKKFGFPFIKAVKNSNRFEILADFKVRLENEIQEELKTAIAEINKIARFRLADL</sequence>
<protein>
    <recommendedName>
        <fullName evidence="3">2-oxo-4-hydroxy-4-carboxy-5-ureidoimidazoline decarboxylase</fullName>
        <ecNumber evidence="3">4.1.1.97</ecNumber>
    </recommendedName>
</protein>
<accession>A0A6L8W8B0</accession>
<dbReference type="Gene3D" id="1.10.3330.10">
    <property type="entry name" value="Oxo-4-hydroxy-4-carboxy-5-ureidoimidazoline decarboxylase"/>
    <property type="match status" value="1"/>
</dbReference>
<gene>
    <name evidence="8" type="primary">uraD</name>
    <name evidence="8" type="ORF">GQE98_11845</name>
</gene>
<comment type="pathway">
    <text evidence="2">Purine metabolism; urate degradation; (S)-allantoin from urate: step 3/3.</text>
</comment>
<evidence type="ECO:0000256" key="3">
    <source>
        <dbReference type="ARBA" id="ARBA00012257"/>
    </source>
</evidence>
<evidence type="ECO:0000313" key="9">
    <source>
        <dbReference type="Proteomes" id="UP000476030"/>
    </source>
</evidence>
<dbReference type="GO" id="GO:0006144">
    <property type="term" value="P:purine nucleobase metabolic process"/>
    <property type="evidence" value="ECO:0007669"/>
    <property type="project" value="UniProtKB-KW"/>
</dbReference>
<dbReference type="PANTHER" id="PTHR43466:SF1">
    <property type="entry name" value="2-OXO-4-HYDROXY-4-CARBOXY-5-UREIDOIMIDAZOLINE DECARBOXYLASE-RELATED"/>
    <property type="match status" value="1"/>
</dbReference>
<dbReference type="GO" id="GO:0019628">
    <property type="term" value="P:urate catabolic process"/>
    <property type="evidence" value="ECO:0007669"/>
    <property type="project" value="UniProtKB-UniPathway"/>
</dbReference>
<comment type="caution">
    <text evidence="8">The sequence shown here is derived from an EMBL/GenBank/DDBJ whole genome shotgun (WGS) entry which is preliminary data.</text>
</comment>
<dbReference type="AlphaFoldDB" id="A0A6L8W8B0"/>
<evidence type="ECO:0000259" key="7">
    <source>
        <dbReference type="Pfam" id="PF09349"/>
    </source>
</evidence>
<dbReference type="EC" id="4.1.1.97" evidence="3"/>